<reference evidence="1" key="1">
    <citation type="submission" date="2020-01" db="EMBL/GenBank/DDBJ databases">
        <title>Identification and distribution of gene clusters putatively required for synthesis of sphingolipid metabolism inhibitors in phylogenetically diverse species of the filamentous fungus Fusarium.</title>
        <authorList>
            <person name="Kim H.-S."/>
            <person name="Busman M."/>
            <person name="Brown D.W."/>
            <person name="Divon H."/>
            <person name="Uhlig S."/>
            <person name="Proctor R.H."/>
        </authorList>
    </citation>
    <scope>NUCLEOTIDE SEQUENCE</scope>
    <source>
        <strain evidence="1">NRRL 53441</strain>
    </source>
</reference>
<dbReference type="AlphaFoldDB" id="A0A8H4K952"/>
<accession>A0A8H4K952</accession>
<keyword evidence="2" id="KW-1185">Reference proteome</keyword>
<organism evidence="1 2">
    <name type="scientific">Fusarium austroafricanum</name>
    <dbReference type="NCBI Taxonomy" id="2364996"/>
    <lineage>
        <taxon>Eukaryota</taxon>
        <taxon>Fungi</taxon>
        <taxon>Dikarya</taxon>
        <taxon>Ascomycota</taxon>
        <taxon>Pezizomycotina</taxon>
        <taxon>Sordariomycetes</taxon>
        <taxon>Hypocreomycetidae</taxon>
        <taxon>Hypocreales</taxon>
        <taxon>Nectriaceae</taxon>
        <taxon>Fusarium</taxon>
        <taxon>Fusarium concolor species complex</taxon>
    </lineage>
</organism>
<comment type="caution">
    <text evidence="1">The sequence shown here is derived from an EMBL/GenBank/DDBJ whole genome shotgun (WGS) entry which is preliminary data.</text>
</comment>
<evidence type="ECO:0000313" key="1">
    <source>
        <dbReference type="EMBL" id="KAF4446950.1"/>
    </source>
</evidence>
<proteinExistence type="predicted"/>
<protein>
    <submittedName>
        <fullName evidence="1">Uncharacterized protein</fullName>
    </submittedName>
</protein>
<evidence type="ECO:0000313" key="2">
    <source>
        <dbReference type="Proteomes" id="UP000605986"/>
    </source>
</evidence>
<dbReference type="OrthoDB" id="3344043at2759"/>
<name>A0A8H4K952_9HYPO</name>
<dbReference type="Proteomes" id="UP000605986">
    <property type="component" value="Unassembled WGS sequence"/>
</dbReference>
<sequence>MADNFTLTYVGATGGQFEQQGSIDWVQLARMSISVPISILARVSAADVSPLTMVVGPEMSSLFQLSTTGHERLTKALGELKSFSAIGDAIWFGFGIKHIVRVLAETNKGLTCLTLCGCLSEIHPPKACAEILIKLAYACGAPDELRPSSKQWINLVSACAGTLKSTTFGCIAEQFMAFHRPYVDEDYLDDAEDVTKALLAVARVSSGVLDSATLTGGRSCGWIAAIGYYFLGLDVEIRNADNIPIYKSTTNDDSIRLLVIYGTIQASNQVQVSSTTYFIKSLNDLMYSDEERFDSIMSGTVPWRNCLSRTFGESIAQLLHAKPEFGALIGSAARVFQGLINSETSGIFNAVDRLSWFGFQPGQYGHGFVHSATSLFPELSPLGPCMQVNMHISIDDSVEAYEEASEGLASICHCFYCSKDSLSMEGYCLPVLAETIVSLIWNLSALQLHADIKPYHSGLRFMYQLHAGNVTTDRSFGKRYGAGTSYKAYWGDIFRLVSILDLASVYHTAQFLFTNNLYPLRTYRAFTAASVGGICFFFDILRNVSDRPEKAMILHVVPGVIQTKSGREYSYIADKTGTRSEGLLGFDWKDNSAFEDTAEYKIDYQAKVTDTFSGNISISILDTDTGSSGLGVKLFIEESAGGLLVDLHFVGLAGTCRVGAYNMLKEIIENSGLVQCNHRDCTSMNQLSCDISVVDGEGCLPEIQQKLYIRRLAGNALARTAVEMRGDSFRPPSYVIL</sequence>
<gene>
    <name evidence="1" type="ORF">F53441_9466</name>
</gene>
<dbReference type="EMBL" id="JAADJG010000422">
    <property type="protein sequence ID" value="KAF4446950.1"/>
    <property type="molecule type" value="Genomic_DNA"/>
</dbReference>